<evidence type="ECO:0000313" key="2">
    <source>
        <dbReference type="EMBL" id="GHA32699.1"/>
    </source>
</evidence>
<evidence type="ECO:0000256" key="1">
    <source>
        <dbReference type="SAM" id="MobiDB-lite"/>
    </source>
</evidence>
<evidence type="ECO:0000313" key="3">
    <source>
        <dbReference type="Proteomes" id="UP000653644"/>
    </source>
</evidence>
<proteinExistence type="predicted"/>
<reference evidence="3" key="1">
    <citation type="journal article" date="2019" name="Int. J. Syst. Evol. Microbiol.">
        <title>The Global Catalogue of Microorganisms (GCM) 10K type strain sequencing project: providing services to taxonomists for standard genome sequencing and annotation.</title>
        <authorList>
            <consortium name="The Broad Institute Genomics Platform"/>
            <consortium name="The Broad Institute Genome Sequencing Center for Infectious Disease"/>
            <person name="Wu L."/>
            <person name="Ma J."/>
        </authorList>
    </citation>
    <scope>NUCLEOTIDE SEQUENCE [LARGE SCALE GENOMIC DNA]</scope>
    <source>
        <strain evidence="3">JCM 4733</strain>
    </source>
</reference>
<comment type="caution">
    <text evidence="2">The sequence shown here is derived from an EMBL/GenBank/DDBJ whole genome shotgun (WGS) entry which is preliminary data.</text>
</comment>
<sequence length="65" mass="6936">MVCPRLEHLAVVRTLLTEGALHPGREPESTLPVVGTHTSPSSFRPEDSTGHAVTSLNYRAGPTNS</sequence>
<name>A0ABQ3CP98_9ACTN</name>
<dbReference type="Proteomes" id="UP000653644">
    <property type="component" value="Unassembled WGS sequence"/>
</dbReference>
<accession>A0ABQ3CP98</accession>
<feature type="compositionally biased region" description="Polar residues" evidence="1">
    <location>
        <begin position="51"/>
        <end position="65"/>
    </location>
</feature>
<dbReference type="EMBL" id="BMVN01000013">
    <property type="protein sequence ID" value="GHA32699.1"/>
    <property type="molecule type" value="Genomic_DNA"/>
</dbReference>
<gene>
    <name evidence="2" type="ORF">GCM10010345_41860</name>
</gene>
<organism evidence="2 3">
    <name type="scientific">Streptomyces canarius</name>
    <dbReference type="NCBI Taxonomy" id="285453"/>
    <lineage>
        <taxon>Bacteria</taxon>
        <taxon>Bacillati</taxon>
        <taxon>Actinomycetota</taxon>
        <taxon>Actinomycetes</taxon>
        <taxon>Kitasatosporales</taxon>
        <taxon>Streptomycetaceae</taxon>
        <taxon>Streptomyces</taxon>
    </lineage>
</organism>
<protein>
    <submittedName>
        <fullName evidence="2">Uncharacterized protein</fullName>
    </submittedName>
</protein>
<feature type="region of interest" description="Disordered" evidence="1">
    <location>
        <begin position="20"/>
        <end position="65"/>
    </location>
</feature>
<keyword evidence="3" id="KW-1185">Reference proteome</keyword>